<evidence type="ECO:0000313" key="3">
    <source>
        <dbReference type="Proteomes" id="UP001501459"/>
    </source>
</evidence>
<name>A0ABP3IXN3_9BACI</name>
<keyword evidence="1" id="KW-0472">Membrane</keyword>
<feature type="transmembrane region" description="Helical" evidence="1">
    <location>
        <begin position="41"/>
        <end position="62"/>
    </location>
</feature>
<comment type="caution">
    <text evidence="2">The sequence shown here is derived from an EMBL/GenBank/DDBJ whole genome shotgun (WGS) entry which is preliminary data.</text>
</comment>
<evidence type="ECO:0000313" key="2">
    <source>
        <dbReference type="EMBL" id="GAA0429632.1"/>
    </source>
</evidence>
<protein>
    <submittedName>
        <fullName evidence="2">Uncharacterized protein</fullName>
    </submittedName>
</protein>
<keyword evidence="1" id="KW-1133">Transmembrane helix</keyword>
<gene>
    <name evidence="2" type="ORF">GCM10008983_02500</name>
</gene>
<dbReference type="RefSeq" id="WP_343750634.1">
    <property type="nucleotide sequence ID" value="NZ_BAAADM010000005.1"/>
</dbReference>
<keyword evidence="3" id="KW-1185">Reference proteome</keyword>
<evidence type="ECO:0000256" key="1">
    <source>
        <dbReference type="SAM" id="Phobius"/>
    </source>
</evidence>
<reference evidence="3" key="1">
    <citation type="journal article" date="2019" name="Int. J. Syst. Evol. Microbiol.">
        <title>The Global Catalogue of Microorganisms (GCM) 10K type strain sequencing project: providing services to taxonomists for standard genome sequencing and annotation.</title>
        <authorList>
            <consortium name="The Broad Institute Genomics Platform"/>
            <consortium name="The Broad Institute Genome Sequencing Center for Infectious Disease"/>
            <person name="Wu L."/>
            <person name="Ma J."/>
        </authorList>
    </citation>
    <scope>NUCLEOTIDE SEQUENCE [LARGE SCALE GENOMIC DNA]</scope>
    <source>
        <strain evidence="3">JCM 12149</strain>
    </source>
</reference>
<sequence>MSNVLIGIMPILLLLAVIGLLFAVGMRLLKSTKLSGIVRRWLFPGYLLILVIAFGLSFVLPLEGDSGASGDRTFHKKKLPDLFMIPQNTGSIDMLDDYLVNTWKLETDEETLHLVIRGQENLNNIAVKRKKAADGVVEAELYVTPYVIDGIDMTTGFLPKTHMEVHGRTLAVETPDRKRVDISVFQKNVSVRQFTQKGWLSSLDERGGFGVSTSETTGNKASSPWEYKNNGRLHSTELLYLEIPADVEIEGRNNKNIYMVGNGR</sequence>
<dbReference type="EMBL" id="BAAADM010000005">
    <property type="protein sequence ID" value="GAA0429632.1"/>
    <property type="molecule type" value="Genomic_DNA"/>
</dbReference>
<proteinExistence type="predicted"/>
<feature type="transmembrane region" description="Helical" evidence="1">
    <location>
        <begin position="6"/>
        <end position="29"/>
    </location>
</feature>
<organism evidence="2 3">
    <name type="scientific">Lentibacillus halophilus</name>
    <dbReference type="NCBI Taxonomy" id="295065"/>
    <lineage>
        <taxon>Bacteria</taxon>
        <taxon>Bacillati</taxon>
        <taxon>Bacillota</taxon>
        <taxon>Bacilli</taxon>
        <taxon>Bacillales</taxon>
        <taxon>Bacillaceae</taxon>
        <taxon>Lentibacillus</taxon>
    </lineage>
</organism>
<keyword evidence="1" id="KW-0812">Transmembrane</keyword>
<dbReference type="Proteomes" id="UP001501459">
    <property type="component" value="Unassembled WGS sequence"/>
</dbReference>
<accession>A0ABP3IXN3</accession>